<comment type="caution">
    <text evidence="1">The sequence shown here is derived from an EMBL/GenBank/DDBJ whole genome shotgun (WGS) entry which is preliminary data.</text>
</comment>
<gene>
    <name evidence="1" type="ORF">CFE62_003975</name>
</gene>
<organism evidence="1 2">
    <name type="scientific">Candidatus Aquirickettsiella gammari</name>
    <dbReference type="NCBI Taxonomy" id="2016198"/>
    <lineage>
        <taxon>Bacteria</taxon>
        <taxon>Pseudomonadati</taxon>
        <taxon>Pseudomonadota</taxon>
        <taxon>Gammaproteobacteria</taxon>
        <taxon>Legionellales</taxon>
        <taxon>Coxiellaceae</taxon>
        <taxon>Candidatus Aquirickettsiella</taxon>
    </lineage>
</organism>
<dbReference type="EMBL" id="NMOS02000009">
    <property type="protein sequence ID" value="RDH40395.1"/>
    <property type="molecule type" value="Genomic_DNA"/>
</dbReference>
<reference evidence="1 2" key="2">
    <citation type="journal article" date="2018" name="J. Invertebr. Pathol.">
        <title>'Candidatus Aquirickettsiella gammari' (Gammaproteobacteria: Legionellales: Coxiellaceae): A bacterial pathogen of the freshwater crustacean Gammarus fossarum (Malacostraca: Amphipoda).</title>
        <authorList>
            <person name="Bojko J."/>
            <person name="Dunn A.M."/>
            <person name="Stebbing P.D."/>
            <person name="van Aerle R."/>
            <person name="Bacela-Spychalska K."/>
            <person name="Bean T.P."/>
            <person name="Urrutia A."/>
            <person name="Stentiford G.D."/>
        </authorList>
    </citation>
    <scope>NUCLEOTIDE SEQUENCE [LARGE SCALE GENOMIC DNA]</scope>
    <source>
        <strain evidence="1">RA15029</strain>
    </source>
</reference>
<protein>
    <submittedName>
        <fullName evidence="1">Uncharacterized protein</fullName>
    </submittedName>
</protein>
<dbReference type="AlphaFoldDB" id="A0A370CHY1"/>
<name>A0A370CHY1_9COXI</name>
<sequence length="818" mass="95448">MLSRDDITNQVNNMISFGGDSFFKVVNKVSIENKKLVLQFSQKTCRAIKLWWEPLRTSCSDINVSPTQNQAKSFCLPSNTLDPDKDFILAEDQKNLEDQLKKIRDIIPSDKNKGLDFENKDFLLQIDSLLEELKETKSILVNRWSVIHGITNSLFLLFTKEKFDLNEKNLMAKILLIIIGNNNLSVEQVRLIKKFNKYLNTRANSELDDFIKELDKLKLLKQAYNAICTQEMKEIANSLKKLNYKPKKIRTRTIGFYPNGMGFCVEDEVNRGKRILSEEIKRLASIDVEKNNLIVGDKLSQGEAVLLGEFKRLGNIDLEKIECPDESSVEEECSLEEKNELLYAKLWGRIESIEKSGRIRADKIAKRRLTGKPVIDKAPKQALERLLSPIKREIEEFYAKEDNAVNQACFDLPRFEASNNNFINYINFKDFKELISVANKIFLSIKEIALILKKIGDFYYDLNGYQIYSEYFNQEIVNFNRNFNKADIVVFLKNALKLFEEYKLDPSKANRFIFHKSNNKFEKITFSNQARLDEFVYSNRLESIIKNQKTEIKAYLDGYFHKDILFNEKILENKVYRDGNLFKYFFEKIKKFIINFSRNYFMNRESKLAFINKLKENIGSAAPFNSVNNFVSGLKWWRLIFYGINPFCLYKKGFKRKLAEQLFLALIDEDFKKVVNNLEIATDHTARIQHTDGLSDIIARLRSLNRSDRGNIGEKPKSRHEIINELKKDVIKELPKKLLHLKEQANLSLSQFSELLNWSKTTIEALEQAKKEENNVSAGSESNSYFLNWLQRQSKEVDTDSKISFPRQMLLIPKLNFH</sequence>
<reference evidence="1 2" key="1">
    <citation type="journal article" date="2017" name="Int. J. Syst. Evol. Microbiol.">
        <title>Aquarickettsiella crustaci n. gen. n. sp. (Gammaproteobacteria: Legionellales: Coxiellaceae); a bacterial pathogen of the freshwater crustacean: Gammarus fossarum (Malacostraca: Amphipoda).</title>
        <authorList>
            <person name="Bojko J."/>
            <person name="Dunn A.M."/>
            <person name="Stebbing P.D."/>
            <person name="Van Aerle R."/>
            <person name="Bacela-Spychalska K."/>
            <person name="Bean T.P."/>
            <person name="Stentiford G.D."/>
        </authorList>
    </citation>
    <scope>NUCLEOTIDE SEQUENCE [LARGE SCALE GENOMIC DNA]</scope>
    <source>
        <strain evidence="1">RA15029</strain>
    </source>
</reference>
<evidence type="ECO:0000313" key="2">
    <source>
        <dbReference type="Proteomes" id="UP000226429"/>
    </source>
</evidence>
<keyword evidence="2" id="KW-1185">Reference proteome</keyword>
<dbReference type="Proteomes" id="UP000226429">
    <property type="component" value="Unassembled WGS sequence"/>
</dbReference>
<evidence type="ECO:0000313" key="1">
    <source>
        <dbReference type="EMBL" id="RDH40395.1"/>
    </source>
</evidence>
<proteinExistence type="predicted"/>
<accession>A0A370CHY1</accession>